<dbReference type="Proteomes" id="UP001163882">
    <property type="component" value="Chromosome"/>
</dbReference>
<sequence>MLWLKALSVAALSLGVWQRYKRMGKPIIRGGRRWWRQPDGRYALWHGMGLRREEELPPE</sequence>
<evidence type="ECO:0000313" key="2">
    <source>
        <dbReference type="Proteomes" id="UP001163882"/>
    </source>
</evidence>
<protein>
    <submittedName>
        <fullName evidence="1">Uncharacterized protein</fullName>
    </submittedName>
</protein>
<reference evidence="1" key="1">
    <citation type="submission" date="2022-10" db="EMBL/GenBank/DDBJ databases">
        <title>YIM 151497 complete genome.</title>
        <authorList>
            <person name="Chen X."/>
        </authorList>
    </citation>
    <scope>NUCLEOTIDE SEQUENCE</scope>
    <source>
        <strain evidence="1">YIM 151497</strain>
    </source>
</reference>
<keyword evidence="2" id="KW-1185">Reference proteome</keyword>
<name>A0ABY6IS46_9HYPH</name>
<accession>A0ABY6IS46</accession>
<evidence type="ECO:0000313" key="1">
    <source>
        <dbReference type="EMBL" id="UYQ72515.1"/>
    </source>
</evidence>
<gene>
    <name evidence="1" type="ORF">OF122_01610</name>
</gene>
<dbReference type="RefSeq" id="WP_264226146.1">
    <property type="nucleotide sequence ID" value="NZ_CP107716.1"/>
</dbReference>
<organism evidence="1 2">
    <name type="scientific">Pelagibacterium flavum</name>
    <dbReference type="NCBI Taxonomy" id="2984530"/>
    <lineage>
        <taxon>Bacteria</taxon>
        <taxon>Pseudomonadati</taxon>
        <taxon>Pseudomonadota</taxon>
        <taxon>Alphaproteobacteria</taxon>
        <taxon>Hyphomicrobiales</taxon>
        <taxon>Devosiaceae</taxon>
        <taxon>Pelagibacterium</taxon>
    </lineage>
</organism>
<dbReference type="EMBL" id="CP107716">
    <property type="protein sequence ID" value="UYQ72515.1"/>
    <property type="molecule type" value="Genomic_DNA"/>
</dbReference>
<proteinExistence type="predicted"/>